<sequence length="191" mass="20572">MSIGNNLFGAWLCAWGTGRHDAGEAGAYPGRMVTVRRAEHSDIPEIVRLKGLLMEDGWPWHIELDDAWRERCAAAAATLLDSPNYACFVIDAEEGAGPGTPLASIVSTSVEQHLPGPDGSGRSAYLGDMSTDLVFRGRGYGKTLLDAALAWCREQDAGWVSLFSTESGHSLYRKAGFSPVGPFQHMSMGLD</sequence>
<dbReference type="SUPFAM" id="SSF55729">
    <property type="entry name" value="Acyl-CoA N-acyltransferases (Nat)"/>
    <property type="match status" value="1"/>
</dbReference>
<accession>A0ABN2BA24</accession>
<feature type="domain" description="N-acetyltransferase" evidence="1">
    <location>
        <begin position="33"/>
        <end position="191"/>
    </location>
</feature>
<dbReference type="InterPro" id="IPR016181">
    <property type="entry name" value="Acyl_CoA_acyltransferase"/>
</dbReference>
<dbReference type="PROSITE" id="PS51186">
    <property type="entry name" value="GNAT"/>
    <property type="match status" value="1"/>
</dbReference>
<evidence type="ECO:0000313" key="3">
    <source>
        <dbReference type="Proteomes" id="UP001501288"/>
    </source>
</evidence>
<dbReference type="EMBL" id="BAAANV010000017">
    <property type="protein sequence ID" value="GAA1535196.1"/>
    <property type="molecule type" value="Genomic_DNA"/>
</dbReference>
<comment type="caution">
    <text evidence="2">The sequence shown here is derived from an EMBL/GenBank/DDBJ whole genome shotgun (WGS) entry which is preliminary data.</text>
</comment>
<keyword evidence="3" id="KW-1185">Reference proteome</keyword>
<organism evidence="2 3">
    <name type="scientific">Dermacoccus barathri</name>
    <dbReference type="NCBI Taxonomy" id="322601"/>
    <lineage>
        <taxon>Bacteria</taxon>
        <taxon>Bacillati</taxon>
        <taxon>Actinomycetota</taxon>
        <taxon>Actinomycetes</taxon>
        <taxon>Micrococcales</taxon>
        <taxon>Dermacoccaceae</taxon>
        <taxon>Dermacoccus</taxon>
    </lineage>
</organism>
<dbReference type="Gene3D" id="3.40.630.30">
    <property type="match status" value="1"/>
</dbReference>
<protein>
    <recommendedName>
        <fullName evidence="1">N-acetyltransferase domain-containing protein</fullName>
    </recommendedName>
</protein>
<dbReference type="Proteomes" id="UP001501288">
    <property type="component" value="Unassembled WGS sequence"/>
</dbReference>
<evidence type="ECO:0000259" key="1">
    <source>
        <dbReference type="PROSITE" id="PS51186"/>
    </source>
</evidence>
<name>A0ABN2BA24_9MICO</name>
<reference evidence="2 3" key="1">
    <citation type="journal article" date="2019" name="Int. J. Syst. Evol. Microbiol.">
        <title>The Global Catalogue of Microorganisms (GCM) 10K type strain sequencing project: providing services to taxonomists for standard genome sequencing and annotation.</title>
        <authorList>
            <consortium name="The Broad Institute Genomics Platform"/>
            <consortium name="The Broad Institute Genome Sequencing Center for Infectious Disease"/>
            <person name="Wu L."/>
            <person name="Ma J."/>
        </authorList>
    </citation>
    <scope>NUCLEOTIDE SEQUENCE [LARGE SCALE GENOMIC DNA]</scope>
    <source>
        <strain evidence="2 3">JCM 14588</strain>
    </source>
</reference>
<dbReference type="InterPro" id="IPR000182">
    <property type="entry name" value="GNAT_dom"/>
</dbReference>
<gene>
    <name evidence="2" type="ORF">GCM10009762_06730</name>
</gene>
<evidence type="ECO:0000313" key="2">
    <source>
        <dbReference type="EMBL" id="GAA1535196.1"/>
    </source>
</evidence>
<dbReference type="CDD" id="cd04301">
    <property type="entry name" value="NAT_SF"/>
    <property type="match status" value="1"/>
</dbReference>
<proteinExistence type="predicted"/>
<dbReference type="Pfam" id="PF00583">
    <property type="entry name" value="Acetyltransf_1"/>
    <property type="match status" value="1"/>
</dbReference>